<evidence type="ECO:0000313" key="2">
    <source>
        <dbReference type="Proteomes" id="UP000050761"/>
    </source>
</evidence>
<reference evidence="3" key="2">
    <citation type="submission" date="2019-09" db="UniProtKB">
        <authorList>
            <consortium name="WormBaseParasite"/>
        </authorList>
    </citation>
    <scope>IDENTIFICATION</scope>
</reference>
<proteinExistence type="predicted"/>
<organism evidence="2 3">
    <name type="scientific">Heligmosomoides polygyrus</name>
    <name type="common">Parasitic roundworm</name>
    <dbReference type="NCBI Taxonomy" id="6339"/>
    <lineage>
        <taxon>Eukaryota</taxon>
        <taxon>Metazoa</taxon>
        <taxon>Ecdysozoa</taxon>
        <taxon>Nematoda</taxon>
        <taxon>Chromadorea</taxon>
        <taxon>Rhabditida</taxon>
        <taxon>Rhabditina</taxon>
        <taxon>Rhabditomorpha</taxon>
        <taxon>Strongyloidea</taxon>
        <taxon>Heligmosomidae</taxon>
        <taxon>Heligmosomoides</taxon>
    </lineage>
</organism>
<accession>A0A3P8DL24</accession>
<dbReference type="OrthoDB" id="410104at2759"/>
<reference evidence="1 2" key="1">
    <citation type="submission" date="2018-11" db="EMBL/GenBank/DDBJ databases">
        <authorList>
            <consortium name="Pathogen Informatics"/>
        </authorList>
    </citation>
    <scope>NUCLEOTIDE SEQUENCE [LARGE SCALE GENOMIC DNA]</scope>
</reference>
<protein>
    <submittedName>
        <fullName evidence="3">Reverse transcriptase domain-containing protein</fullName>
    </submittedName>
</protein>
<dbReference type="WBParaSite" id="HPBE_0002244601-mRNA-1">
    <property type="protein sequence ID" value="HPBE_0002244601-mRNA-1"/>
    <property type="gene ID" value="HPBE_0002244601"/>
</dbReference>
<gene>
    <name evidence="1" type="ORF">HPBE_LOCUS22445</name>
</gene>
<keyword evidence="2" id="KW-1185">Reference proteome</keyword>
<dbReference type="Proteomes" id="UP000050761">
    <property type="component" value="Unassembled WGS sequence"/>
</dbReference>
<dbReference type="EMBL" id="UZAH01034000">
    <property type="protein sequence ID" value="VDP32654.1"/>
    <property type="molecule type" value="Genomic_DNA"/>
</dbReference>
<evidence type="ECO:0000313" key="3">
    <source>
        <dbReference type="WBParaSite" id="HPBE_0002244601-mRNA-1"/>
    </source>
</evidence>
<name>A0A183GII5_HELPZ</name>
<evidence type="ECO:0000313" key="1">
    <source>
        <dbReference type="EMBL" id="VDP32654.1"/>
    </source>
</evidence>
<sequence length="123" mass="14321">MLPVRRHGSTTVKDHHALRALLRVLRELYSGFTTKISPFYNDVLINVKRGVRQEDTIFPKLFSAYLENGTRELELEDKEVKANDRQPTIFADDIVLTTQPGDRLRLCMWESWTAAETYEDDVH</sequence>
<dbReference type="AlphaFoldDB" id="A0A183GII5"/>
<accession>A0A183GII5</accession>